<protein>
    <submittedName>
        <fullName evidence="13">Circadian clock protein PASD1 isoform X1</fullName>
    </submittedName>
</protein>
<name>A0A6P5J9E4_PHACI</name>
<dbReference type="Proteomes" id="UP000515140">
    <property type="component" value="Unplaced"/>
</dbReference>
<evidence type="ECO:0000256" key="3">
    <source>
        <dbReference type="ARBA" id="ARBA00023015"/>
    </source>
</evidence>
<evidence type="ECO:0000259" key="10">
    <source>
        <dbReference type="PROSITE" id="PS50112"/>
    </source>
</evidence>
<dbReference type="GO" id="GO:0006974">
    <property type="term" value="P:DNA damage response"/>
    <property type="evidence" value="ECO:0007669"/>
    <property type="project" value="UniProtKB-KW"/>
</dbReference>
<keyword evidence="8" id="KW-0539">Nucleus</keyword>
<dbReference type="PRINTS" id="PR00785">
    <property type="entry name" value="NCTRNSLOCATR"/>
</dbReference>
<dbReference type="CDD" id="cd19736">
    <property type="entry name" value="bHLH-PAS_PASD1"/>
    <property type="match status" value="1"/>
</dbReference>
<keyword evidence="5" id="KW-0238">DNA-binding</keyword>
<dbReference type="InterPro" id="IPR001610">
    <property type="entry name" value="PAC"/>
</dbReference>
<dbReference type="InterPro" id="IPR000014">
    <property type="entry name" value="PAS"/>
</dbReference>
<evidence type="ECO:0000313" key="13">
    <source>
        <dbReference type="RefSeq" id="XP_020830745.1"/>
    </source>
</evidence>
<evidence type="ECO:0000256" key="8">
    <source>
        <dbReference type="ARBA" id="ARBA00023242"/>
    </source>
</evidence>
<dbReference type="SMART" id="SM00091">
    <property type="entry name" value="PAS"/>
    <property type="match status" value="2"/>
</dbReference>
<dbReference type="InterPro" id="IPR036638">
    <property type="entry name" value="HLH_DNA-bd_sf"/>
</dbReference>
<dbReference type="SUPFAM" id="SSF55785">
    <property type="entry name" value="PYP-like sensor domain (PAS domain)"/>
    <property type="match status" value="2"/>
</dbReference>
<dbReference type="SUPFAM" id="SSF47459">
    <property type="entry name" value="HLH, helix-loop-helix DNA-binding domain"/>
    <property type="match status" value="1"/>
</dbReference>
<evidence type="ECO:0000256" key="9">
    <source>
        <dbReference type="SAM" id="MobiDB-lite"/>
    </source>
</evidence>
<dbReference type="GO" id="GO:0005737">
    <property type="term" value="C:cytoplasm"/>
    <property type="evidence" value="ECO:0007669"/>
    <property type="project" value="InterPro"/>
</dbReference>
<feature type="compositionally biased region" description="Basic residues" evidence="9">
    <location>
        <begin position="69"/>
        <end position="79"/>
    </location>
</feature>
<gene>
    <name evidence="13" type="primary">PASD1</name>
</gene>
<dbReference type="AlphaFoldDB" id="A0A6P5J9E4"/>
<keyword evidence="12" id="KW-1185">Reference proteome</keyword>
<keyword evidence="4" id="KW-0090">Biological rhythms</keyword>
<feature type="domain" description="BHLH" evidence="11">
    <location>
        <begin position="69"/>
        <end position="121"/>
    </location>
</feature>
<evidence type="ECO:0000256" key="1">
    <source>
        <dbReference type="ARBA" id="ARBA00022737"/>
    </source>
</evidence>
<feature type="domain" description="PAS" evidence="10">
    <location>
        <begin position="321"/>
        <end position="368"/>
    </location>
</feature>
<dbReference type="PANTHER" id="PTHR46055">
    <property type="entry name" value="CIRCADIAN LOCOMOTER OUTPUT CYCLES PROTEIN KAPUT"/>
    <property type="match status" value="1"/>
</dbReference>
<feature type="compositionally biased region" description="Basic and acidic residues" evidence="9">
    <location>
        <begin position="1"/>
        <end position="11"/>
    </location>
</feature>
<feature type="compositionally biased region" description="Basic residues" evidence="9">
    <location>
        <begin position="681"/>
        <end position="695"/>
    </location>
</feature>
<dbReference type="Pfam" id="PF00989">
    <property type="entry name" value="PAS"/>
    <property type="match status" value="1"/>
</dbReference>
<dbReference type="GO" id="GO:0000981">
    <property type="term" value="F:DNA-binding transcription factor activity, RNA polymerase II-specific"/>
    <property type="evidence" value="ECO:0007669"/>
    <property type="project" value="InterPro"/>
</dbReference>
<feature type="domain" description="PAS" evidence="10">
    <location>
        <begin position="144"/>
        <end position="207"/>
    </location>
</feature>
<proteinExistence type="predicted"/>
<dbReference type="GO" id="GO:0032922">
    <property type="term" value="P:circadian regulation of gene expression"/>
    <property type="evidence" value="ECO:0007669"/>
    <property type="project" value="InterPro"/>
</dbReference>
<keyword evidence="1" id="KW-0677">Repeat</keyword>
<keyword evidence="7" id="KW-0804">Transcription</keyword>
<dbReference type="PANTHER" id="PTHR46055:SF4">
    <property type="entry name" value="CIRCADIAN CLOCK PROTEIN PASD1"/>
    <property type="match status" value="1"/>
</dbReference>
<evidence type="ECO:0000259" key="11">
    <source>
        <dbReference type="PROSITE" id="PS50888"/>
    </source>
</evidence>
<dbReference type="FunFam" id="3.30.450.20:FF:000016">
    <property type="entry name" value="Circadian locomoter output cycles protein"/>
    <property type="match status" value="1"/>
</dbReference>
<sequence length="892" mass="99669">MSATGEQKEEPQVQEGGVQTMPLTNTRESEEQAGLDAVLEAGQSTSKEAKPPEPGCLKEVMDEEEKDRLKRASRNKSEKKRRDQFNVLIQELCSMLQGQGQPIKMDKATILQKTIDFLHKQKEKETQAQAAGARGAWKPSILSNEEFTQLMFEALDEFLIALTTEGIIIYVSDNVSSLLGHLPSELVCQNILTLLPEQEHKEVFKILSPQTILPAPVTADFLNEKQIEFSCHLARGRVNPNDPVIYESVKIFVDFKYLSHVPVPSCSDFESVVAKAFKSAADDPLCLVATVRLNSPQLLKEVCTVEEPGEEFTSRHSLEWKFLFLDHRAPPIIGYLPFEVLGTSGYDYYHADDLEPLARCHEQLMQFGKGKSCYYRFLTKGQQWIWLQTHYYITYHQWNSKPEFIVCTHTVVSYAQIQAERRKELGLEEPSATEMATVPFKSSDNFTDISQCGNSLDVSRERASGSSHGSCRPSLSVLSNSACMYSARLTQCCPRNQNLQTKLSLPPRRASKAPVRWALPMDQPAKTFDKAFSREVASSSNSSSSSSSSSQGLQFPQTFTEHLARHLVASRKMPMVSSQPEAMPLLPSPEELGVVQQLKEDLKGQTRALQADIETQKQELHAIKDCLQTVQDPDFQTRQGTLGSFPAKTTSGLHPEESTSLSLALPMPLQPPAPLNFKLPKPLKPKKASQRRTKVPKTATKSQPNFVEPKPYRSSTIPSVQYLGEPCISPSQQQQQQHHVINENEIQEICVQENTSISMPLYGDPMLFSETYSITVSAELPIDFIQQPIEYEQDITLGFLQDDRLLPSPSAFTPAMFIPTTDLAILDTQQLPVHQWQPPQVPQSEVCLQIHTPEAVQGSQSPGICQAPQVLQSPSMGCFLNPQQPNTELSDI</sequence>
<dbReference type="InterPro" id="IPR013767">
    <property type="entry name" value="PAS_fold"/>
</dbReference>
<dbReference type="SMART" id="SM00086">
    <property type="entry name" value="PAC"/>
    <property type="match status" value="1"/>
</dbReference>
<evidence type="ECO:0000313" key="12">
    <source>
        <dbReference type="Proteomes" id="UP000515140"/>
    </source>
</evidence>
<dbReference type="CDD" id="cd00130">
    <property type="entry name" value="PAS"/>
    <property type="match status" value="2"/>
</dbReference>
<reference evidence="13" key="1">
    <citation type="submission" date="2025-08" db="UniProtKB">
        <authorList>
            <consortium name="RefSeq"/>
        </authorList>
    </citation>
    <scope>IDENTIFICATION</scope>
    <source>
        <tissue evidence="13">Spleen</tissue>
    </source>
</reference>
<evidence type="ECO:0000256" key="6">
    <source>
        <dbReference type="ARBA" id="ARBA00023159"/>
    </source>
</evidence>
<evidence type="ECO:0000256" key="5">
    <source>
        <dbReference type="ARBA" id="ARBA00023125"/>
    </source>
</evidence>
<feature type="region of interest" description="Disordered" evidence="9">
    <location>
        <begin position="675"/>
        <end position="713"/>
    </location>
</feature>
<dbReference type="GO" id="GO:1990513">
    <property type="term" value="C:CLOCK-BMAL transcription complex"/>
    <property type="evidence" value="ECO:0007669"/>
    <property type="project" value="TreeGrafter"/>
</dbReference>
<dbReference type="Gene3D" id="4.10.280.10">
    <property type="entry name" value="Helix-loop-helix DNA-binding domain"/>
    <property type="match status" value="1"/>
</dbReference>
<dbReference type="GO" id="GO:0046983">
    <property type="term" value="F:protein dimerization activity"/>
    <property type="evidence" value="ECO:0007669"/>
    <property type="project" value="InterPro"/>
</dbReference>
<dbReference type="CTD" id="139135"/>
<dbReference type="InterPro" id="IPR011598">
    <property type="entry name" value="bHLH_dom"/>
</dbReference>
<keyword evidence="6" id="KW-0010">Activator</keyword>
<dbReference type="GeneID" id="110200003"/>
<evidence type="ECO:0000256" key="7">
    <source>
        <dbReference type="ARBA" id="ARBA00023163"/>
    </source>
</evidence>
<dbReference type="PROSITE" id="PS50112">
    <property type="entry name" value="PAS"/>
    <property type="match status" value="2"/>
</dbReference>
<accession>A0A6P5J9E4</accession>
<dbReference type="InterPro" id="IPR047230">
    <property type="entry name" value="CLOCK-like"/>
</dbReference>
<dbReference type="Pfam" id="PF00010">
    <property type="entry name" value="HLH"/>
    <property type="match status" value="1"/>
</dbReference>
<dbReference type="GO" id="GO:0000978">
    <property type="term" value="F:RNA polymerase II cis-regulatory region sequence-specific DNA binding"/>
    <property type="evidence" value="ECO:0007669"/>
    <property type="project" value="TreeGrafter"/>
</dbReference>
<dbReference type="SMART" id="SM00353">
    <property type="entry name" value="HLH"/>
    <property type="match status" value="1"/>
</dbReference>
<dbReference type="InterPro" id="IPR035965">
    <property type="entry name" value="PAS-like_dom_sf"/>
</dbReference>
<keyword evidence="3" id="KW-0805">Transcription regulation</keyword>
<dbReference type="Gene3D" id="3.30.450.20">
    <property type="entry name" value="PAS domain"/>
    <property type="match status" value="2"/>
</dbReference>
<evidence type="ECO:0000256" key="2">
    <source>
        <dbReference type="ARBA" id="ARBA00022763"/>
    </source>
</evidence>
<dbReference type="RefSeq" id="XP_020830745.1">
    <property type="nucleotide sequence ID" value="XM_020975086.1"/>
</dbReference>
<dbReference type="InterPro" id="IPR001067">
    <property type="entry name" value="Nuc_translocat"/>
</dbReference>
<dbReference type="InParanoid" id="A0A6P5J9E4"/>
<dbReference type="KEGG" id="pcw:110200003"/>
<dbReference type="PROSITE" id="PS50888">
    <property type="entry name" value="BHLH"/>
    <property type="match status" value="1"/>
</dbReference>
<organism evidence="12 13">
    <name type="scientific">Phascolarctos cinereus</name>
    <name type="common">Koala</name>
    <dbReference type="NCBI Taxonomy" id="38626"/>
    <lineage>
        <taxon>Eukaryota</taxon>
        <taxon>Metazoa</taxon>
        <taxon>Chordata</taxon>
        <taxon>Craniata</taxon>
        <taxon>Vertebrata</taxon>
        <taxon>Euteleostomi</taxon>
        <taxon>Mammalia</taxon>
        <taxon>Metatheria</taxon>
        <taxon>Diprotodontia</taxon>
        <taxon>Phascolarctidae</taxon>
        <taxon>Phascolarctos</taxon>
    </lineage>
</organism>
<keyword evidence="2" id="KW-0227">DNA damage</keyword>
<feature type="region of interest" description="Disordered" evidence="9">
    <location>
        <begin position="1"/>
        <end position="80"/>
    </location>
</feature>
<evidence type="ECO:0000256" key="4">
    <source>
        <dbReference type="ARBA" id="ARBA00023108"/>
    </source>
</evidence>
<dbReference type="Pfam" id="PF14598">
    <property type="entry name" value="PAS_11"/>
    <property type="match status" value="1"/>
</dbReference>